<dbReference type="GO" id="GO:0008270">
    <property type="term" value="F:zinc ion binding"/>
    <property type="evidence" value="ECO:0007669"/>
    <property type="project" value="InterPro"/>
</dbReference>
<organism evidence="3 4">
    <name type="scientific">Schizophyllum amplum</name>
    <dbReference type="NCBI Taxonomy" id="97359"/>
    <lineage>
        <taxon>Eukaryota</taxon>
        <taxon>Fungi</taxon>
        <taxon>Dikarya</taxon>
        <taxon>Basidiomycota</taxon>
        <taxon>Agaricomycotina</taxon>
        <taxon>Agaricomycetes</taxon>
        <taxon>Agaricomycetidae</taxon>
        <taxon>Agaricales</taxon>
        <taxon>Schizophyllaceae</taxon>
        <taxon>Schizophyllum</taxon>
    </lineage>
</organism>
<feature type="region of interest" description="Disordered" evidence="1">
    <location>
        <begin position="101"/>
        <end position="162"/>
    </location>
</feature>
<dbReference type="PROSITE" id="PS00463">
    <property type="entry name" value="ZN2_CY6_FUNGAL_1"/>
    <property type="match status" value="1"/>
</dbReference>
<reference evidence="3 4" key="1">
    <citation type="journal article" date="2019" name="New Phytol.">
        <title>Comparative genomics reveals unique wood-decay strategies and fruiting body development in the Schizophyllaceae.</title>
        <authorList>
            <person name="Almasi E."/>
            <person name="Sahu N."/>
            <person name="Krizsan K."/>
            <person name="Balint B."/>
            <person name="Kovacs G.M."/>
            <person name="Kiss B."/>
            <person name="Cseklye J."/>
            <person name="Drula E."/>
            <person name="Henrissat B."/>
            <person name="Nagy I."/>
            <person name="Chovatia M."/>
            <person name="Adam C."/>
            <person name="LaButti K."/>
            <person name="Lipzen A."/>
            <person name="Riley R."/>
            <person name="Grigoriev I.V."/>
            <person name="Nagy L.G."/>
        </authorList>
    </citation>
    <scope>NUCLEOTIDE SEQUENCE [LARGE SCALE GENOMIC DNA]</scope>
    <source>
        <strain evidence="3 4">NL-1724</strain>
    </source>
</reference>
<dbReference type="EMBL" id="VDMD01000001">
    <property type="protein sequence ID" value="TRM69256.1"/>
    <property type="molecule type" value="Genomic_DNA"/>
</dbReference>
<dbReference type="Pfam" id="PF00172">
    <property type="entry name" value="Zn_clus"/>
    <property type="match status" value="1"/>
</dbReference>
<dbReference type="PANTHER" id="PTHR47783:SF1">
    <property type="entry name" value="ZN(II)2CYS6 TRANSCRIPTION FACTOR (EUROFUNG)"/>
    <property type="match status" value="1"/>
</dbReference>
<dbReference type="SMART" id="SM00066">
    <property type="entry name" value="GAL4"/>
    <property type="match status" value="1"/>
</dbReference>
<feature type="domain" description="Zn(2)-C6 fungal-type" evidence="2">
    <location>
        <begin position="27"/>
        <end position="59"/>
    </location>
</feature>
<dbReference type="AlphaFoldDB" id="A0A550CWT6"/>
<dbReference type="OrthoDB" id="2428527at2759"/>
<dbReference type="InterPro" id="IPR001138">
    <property type="entry name" value="Zn2Cys6_DnaBD"/>
</dbReference>
<protein>
    <recommendedName>
        <fullName evidence="2">Zn(2)-C6 fungal-type domain-containing protein</fullName>
    </recommendedName>
</protein>
<feature type="compositionally biased region" description="Low complexity" evidence="1">
    <location>
        <begin position="101"/>
        <end position="113"/>
    </location>
</feature>
<dbReference type="CDD" id="cd12148">
    <property type="entry name" value="fungal_TF_MHR"/>
    <property type="match status" value="1"/>
</dbReference>
<feature type="compositionally biased region" description="Low complexity" evidence="1">
    <location>
        <begin position="150"/>
        <end position="160"/>
    </location>
</feature>
<dbReference type="SUPFAM" id="SSF57701">
    <property type="entry name" value="Zn2/Cys6 DNA-binding domain"/>
    <property type="match status" value="1"/>
</dbReference>
<sequence>MEDAFQFIIESPQTTTGHKKRPRLVTSCDNCRLKKIKCLQSSPETKCEACKAAKIPCKFKDRERYFAERSRAIAGPNVATAYTPIEERAAENGSSMDAFSISGAPYGSSGPSSRATHSPKPSGAVAADPNASGRFQPYPTNFQPGHRHSTSSPINSSYPSHQAQGGYNYMASTPLPLVQQPQRINLFDQDNAHYPNRTLITEFTEQFIRHHAHNFPFVNVNEIWKQVWSGTLPAPFASCIASLACKHSTRADLTHDRTTESVAEAYAENAKTMLGRRPAGTMAMLHTLILLAWAEQRLGKADDARTHYDMAMRMAVDLGMTNSSINLIGDQRDVRVLTWGNLVELHHALSAR</sequence>
<dbReference type="Proteomes" id="UP000320762">
    <property type="component" value="Unassembled WGS sequence"/>
</dbReference>
<evidence type="ECO:0000256" key="1">
    <source>
        <dbReference type="SAM" id="MobiDB-lite"/>
    </source>
</evidence>
<comment type="caution">
    <text evidence="3">The sequence shown here is derived from an EMBL/GenBank/DDBJ whole genome shotgun (WGS) entry which is preliminary data.</text>
</comment>
<accession>A0A550CWT6</accession>
<evidence type="ECO:0000313" key="4">
    <source>
        <dbReference type="Proteomes" id="UP000320762"/>
    </source>
</evidence>
<gene>
    <name evidence="3" type="ORF">BD626DRAFT_473478</name>
</gene>
<dbReference type="InterPro" id="IPR036864">
    <property type="entry name" value="Zn2-C6_fun-type_DNA-bd_sf"/>
</dbReference>
<dbReference type="CDD" id="cd00067">
    <property type="entry name" value="GAL4"/>
    <property type="match status" value="1"/>
</dbReference>
<dbReference type="PANTHER" id="PTHR47783">
    <property type="entry name" value="ZN(II)2CYS6 TRANSCRIPTION FACTOR (EUROFUNG)-RELATED"/>
    <property type="match status" value="1"/>
</dbReference>
<dbReference type="STRING" id="97359.A0A550CWT6"/>
<evidence type="ECO:0000313" key="3">
    <source>
        <dbReference type="EMBL" id="TRM69256.1"/>
    </source>
</evidence>
<keyword evidence="4" id="KW-1185">Reference proteome</keyword>
<name>A0A550CWT6_9AGAR</name>
<dbReference type="Gene3D" id="4.10.240.10">
    <property type="entry name" value="Zn(2)-C6 fungal-type DNA-binding domain"/>
    <property type="match status" value="1"/>
</dbReference>
<proteinExistence type="predicted"/>
<evidence type="ECO:0000259" key="2">
    <source>
        <dbReference type="PROSITE" id="PS50048"/>
    </source>
</evidence>
<dbReference type="PROSITE" id="PS50048">
    <property type="entry name" value="ZN2_CY6_FUNGAL_2"/>
    <property type="match status" value="1"/>
</dbReference>
<dbReference type="GO" id="GO:0000981">
    <property type="term" value="F:DNA-binding transcription factor activity, RNA polymerase II-specific"/>
    <property type="evidence" value="ECO:0007669"/>
    <property type="project" value="InterPro"/>
</dbReference>